<proteinExistence type="predicted"/>
<dbReference type="EMBL" id="MAAF01000076">
    <property type="protein sequence ID" value="OUR78895.1"/>
    <property type="molecule type" value="Genomic_DNA"/>
</dbReference>
<evidence type="ECO:0000256" key="1">
    <source>
        <dbReference type="SAM" id="SignalP"/>
    </source>
</evidence>
<keyword evidence="1" id="KW-0732">Signal</keyword>
<evidence type="ECO:0008006" key="4">
    <source>
        <dbReference type="Google" id="ProtNLM"/>
    </source>
</evidence>
<organism evidence="2 3">
    <name type="scientific">Colwellia psychrerythraea</name>
    <name type="common">Vibrio psychroerythus</name>
    <dbReference type="NCBI Taxonomy" id="28229"/>
    <lineage>
        <taxon>Bacteria</taxon>
        <taxon>Pseudomonadati</taxon>
        <taxon>Pseudomonadota</taxon>
        <taxon>Gammaproteobacteria</taxon>
        <taxon>Alteromonadales</taxon>
        <taxon>Colwelliaceae</taxon>
        <taxon>Colwellia</taxon>
    </lineage>
</organism>
<evidence type="ECO:0000313" key="3">
    <source>
        <dbReference type="Proteomes" id="UP000243053"/>
    </source>
</evidence>
<feature type="chain" id="PRO_5012283057" description="Lipoprotein" evidence="1">
    <location>
        <begin position="22"/>
        <end position="172"/>
    </location>
</feature>
<feature type="signal peptide" evidence="1">
    <location>
        <begin position="1"/>
        <end position="21"/>
    </location>
</feature>
<reference evidence="3" key="1">
    <citation type="journal article" date="2017" name="Proc. Natl. Acad. Sci. U.S.A.">
        <title>Simulation of Deepwater Horizon oil plume reveals substrate specialization within a complex community of hydrocarbon degraders.</title>
        <authorList>
            <person name="Hu P."/>
            <person name="Dubinsky E.A."/>
            <person name="Probst A.J."/>
            <person name="Wang J."/>
            <person name="Sieber C.M.K."/>
            <person name="Tom L.M."/>
            <person name="Gardinali P."/>
            <person name="Banfield J.F."/>
            <person name="Atlas R.M."/>
            <person name="Andersen G.L."/>
        </authorList>
    </citation>
    <scope>NUCLEOTIDE SEQUENCE [LARGE SCALE GENOMIC DNA]</scope>
</reference>
<name>A0A1Y5ED88_COLPS</name>
<comment type="caution">
    <text evidence="2">The sequence shown here is derived from an EMBL/GenBank/DDBJ whole genome shotgun (WGS) entry which is preliminary data.</text>
</comment>
<sequence>MKILLKLLLVVLACYALPSQAWWLYSVNSASTSVDVNPSNEQAQNDWLKKRFSKQHQQLIPVVAVADMFFMCNQVRKTDKVDYKLNYLITEMDKNTLAEKLDSCLGEDTMQSDLALNFGLLGCFHEQLAHLPKADRDQKMQLVKQAISSLSHSERKKSFTQCVTEQSIHYLK</sequence>
<dbReference type="Proteomes" id="UP000243053">
    <property type="component" value="Unassembled WGS sequence"/>
</dbReference>
<protein>
    <recommendedName>
        <fullName evidence="4">Lipoprotein</fullName>
    </recommendedName>
</protein>
<gene>
    <name evidence="2" type="ORF">A9Q75_12840</name>
</gene>
<evidence type="ECO:0000313" key="2">
    <source>
        <dbReference type="EMBL" id="OUR78895.1"/>
    </source>
</evidence>
<accession>A0A1Y5ED88</accession>
<dbReference type="AlphaFoldDB" id="A0A1Y5ED88"/>